<dbReference type="EMBL" id="QKQS01000007">
    <property type="protein sequence ID" value="PZA13097.1"/>
    <property type="molecule type" value="Genomic_DNA"/>
</dbReference>
<feature type="transmembrane region" description="Helical" evidence="7">
    <location>
        <begin position="141"/>
        <end position="165"/>
    </location>
</feature>
<feature type="transmembrane region" description="Helical" evidence="7">
    <location>
        <begin position="60"/>
        <end position="80"/>
    </location>
</feature>
<feature type="transmembrane region" description="Helical" evidence="7">
    <location>
        <begin position="6"/>
        <end position="39"/>
    </location>
</feature>
<comment type="caution">
    <text evidence="9">The sequence shown here is derived from an EMBL/GenBank/DDBJ whole genome shotgun (WGS) entry which is preliminary data.</text>
</comment>
<dbReference type="PANTHER" id="PTHR33362:SF5">
    <property type="entry name" value="C4-DICARBOXYLATE TRAP TRANSPORTER LARGE PERMEASE PROTEIN DCTM"/>
    <property type="match status" value="1"/>
</dbReference>
<keyword evidence="7" id="KW-0813">Transport</keyword>
<feature type="transmembrane region" description="Helical" evidence="7">
    <location>
        <begin position="220"/>
        <end position="243"/>
    </location>
</feature>
<evidence type="ECO:0000256" key="2">
    <source>
        <dbReference type="ARBA" id="ARBA00022475"/>
    </source>
</evidence>
<dbReference type="InterPro" id="IPR004681">
    <property type="entry name" value="TRAP_DctM"/>
</dbReference>
<feature type="transmembrane region" description="Helical" evidence="7">
    <location>
        <begin position="321"/>
        <end position="350"/>
    </location>
</feature>
<keyword evidence="5 7" id="KW-1133">Transmembrane helix</keyword>
<proteinExistence type="inferred from homology"/>
<dbReference type="RefSeq" id="WP_110784910.1">
    <property type="nucleotide sequence ID" value="NZ_QKQS01000007.1"/>
</dbReference>
<evidence type="ECO:0000313" key="9">
    <source>
        <dbReference type="EMBL" id="PZA13097.1"/>
    </source>
</evidence>
<comment type="function">
    <text evidence="7">Part of the tripartite ATP-independent periplasmic (TRAP) transport system.</text>
</comment>
<reference evidence="9 10" key="1">
    <citation type="submission" date="2018-06" db="EMBL/GenBank/DDBJ databases">
        <title>Draft Whole-Genome Sequence of the purple photosynthetic bacterium Rhodospeudomonas palustris XCP.</title>
        <authorList>
            <person name="Rayyan A."/>
            <person name="Meyer T.E."/>
            <person name="Kyndt J.A."/>
        </authorList>
    </citation>
    <scope>NUCLEOTIDE SEQUENCE [LARGE SCALE GENOMIC DNA]</scope>
    <source>
        <strain evidence="9 10">XCP</strain>
    </source>
</reference>
<feature type="transmembrane region" description="Helical" evidence="7">
    <location>
        <begin position="177"/>
        <end position="199"/>
    </location>
</feature>
<protein>
    <recommendedName>
        <fullName evidence="7">TRAP transporter large permease protein</fullName>
    </recommendedName>
</protein>
<dbReference type="OrthoDB" id="7374726at2"/>
<evidence type="ECO:0000313" key="10">
    <source>
        <dbReference type="Proteomes" id="UP000248134"/>
    </source>
</evidence>
<feature type="transmembrane region" description="Helical" evidence="7">
    <location>
        <begin position="100"/>
        <end position="129"/>
    </location>
</feature>
<dbReference type="GO" id="GO:0022857">
    <property type="term" value="F:transmembrane transporter activity"/>
    <property type="evidence" value="ECO:0007669"/>
    <property type="project" value="UniProtKB-UniRule"/>
</dbReference>
<evidence type="ECO:0000259" key="8">
    <source>
        <dbReference type="Pfam" id="PF06808"/>
    </source>
</evidence>
<keyword evidence="6 7" id="KW-0472">Membrane</keyword>
<feature type="transmembrane region" description="Helical" evidence="7">
    <location>
        <begin position="402"/>
        <end position="423"/>
    </location>
</feature>
<dbReference type="PANTHER" id="PTHR33362">
    <property type="entry name" value="SIALIC ACID TRAP TRANSPORTER PERMEASE PROTEIN SIAT-RELATED"/>
    <property type="match status" value="1"/>
</dbReference>
<evidence type="ECO:0000256" key="5">
    <source>
        <dbReference type="ARBA" id="ARBA00022989"/>
    </source>
</evidence>
<gene>
    <name evidence="9" type="ORF">DNX69_04915</name>
</gene>
<feature type="transmembrane region" description="Helical" evidence="7">
    <location>
        <begin position="249"/>
        <end position="267"/>
    </location>
</feature>
<evidence type="ECO:0000256" key="6">
    <source>
        <dbReference type="ARBA" id="ARBA00023136"/>
    </source>
</evidence>
<organism evidence="9 10">
    <name type="scientific">Rhodopseudomonas palustris</name>
    <dbReference type="NCBI Taxonomy" id="1076"/>
    <lineage>
        <taxon>Bacteria</taxon>
        <taxon>Pseudomonadati</taxon>
        <taxon>Pseudomonadota</taxon>
        <taxon>Alphaproteobacteria</taxon>
        <taxon>Hyphomicrobiales</taxon>
        <taxon>Nitrobacteraceae</taxon>
        <taxon>Rhodopseudomonas</taxon>
    </lineage>
</organism>
<dbReference type="Proteomes" id="UP000248134">
    <property type="component" value="Unassembled WGS sequence"/>
</dbReference>
<dbReference type="PIRSF" id="PIRSF006066">
    <property type="entry name" value="HI0050"/>
    <property type="match status" value="1"/>
</dbReference>
<dbReference type="Pfam" id="PF06808">
    <property type="entry name" value="DctM"/>
    <property type="match status" value="1"/>
</dbReference>
<dbReference type="InterPro" id="IPR010656">
    <property type="entry name" value="DctM"/>
</dbReference>
<comment type="subunit">
    <text evidence="7">The complex comprises the extracytoplasmic solute receptor protein and the two transmembrane proteins.</text>
</comment>
<sequence length="435" mass="46061">MDDLTLSGVVLGLLIVAMLLRVPVGVALGGLSFAGIWAMLGPRVAWGTLTSMPYDFISHWTLSSVPMFLLMGYICFHSQLTDGLFRVARAWLSWMPGGLAVASVGAAAGFSAVTGSSLACAAAMGRIAIPEMLRSNYQPGLAAGTVAVAGTIGSMIPPSILLLVYGIYAELPISKLFIAGVVPGLLTAVLYAAMIVTRVKLNPSLAPRIDEKVTWADRFGAFRGTWPVLVLIFGVFGGLFGGVFTPTEAGGIGALLAFVIGFAQRTLTWDKIKLAITETLVTTGSIFIIAIGALLLTRFLALSGFTDFISGVVIEGQISPMMLVLGTMAVLLFLGCFLDPIGIMLLTLPVFLPAVEKLHVDLIWYGILLTKLLEIGLITPPVGLNVFVIKGIVGDTIPIETIFRGILWFLVADLICVALLVAFPQIATYLTTLVN</sequence>
<accession>A0A323ULI0</accession>
<dbReference type="AlphaFoldDB" id="A0A323ULI0"/>
<feature type="domain" description="TRAP C4-dicarboxylate transport system permease DctM subunit" evidence="8">
    <location>
        <begin position="11"/>
        <end position="426"/>
    </location>
</feature>
<evidence type="ECO:0000256" key="3">
    <source>
        <dbReference type="ARBA" id="ARBA00022519"/>
    </source>
</evidence>
<evidence type="ECO:0000256" key="4">
    <source>
        <dbReference type="ARBA" id="ARBA00022692"/>
    </source>
</evidence>
<evidence type="ECO:0000256" key="1">
    <source>
        <dbReference type="ARBA" id="ARBA00004429"/>
    </source>
</evidence>
<name>A0A323ULI0_RHOPL</name>
<evidence type="ECO:0000256" key="7">
    <source>
        <dbReference type="RuleBase" id="RU369079"/>
    </source>
</evidence>
<keyword evidence="4 7" id="KW-0812">Transmembrane</keyword>
<comment type="similarity">
    <text evidence="7">Belongs to the TRAP transporter large permease family.</text>
</comment>
<dbReference type="GO" id="GO:0005886">
    <property type="term" value="C:plasma membrane"/>
    <property type="evidence" value="ECO:0007669"/>
    <property type="project" value="UniProtKB-SubCell"/>
</dbReference>
<keyword evidence="3 7" id="KW-0997">Cell inner membrane</keyword>
<feature type="transmembrane region" description="Helical" evidence="7">
    <location>
        <begin position="362"/>
        <end position="382"/>
    </location>
</feature>
<dbReference type="NCBIfam" id="TIGR00786">
    <property type="entry name" value="dctM"/>
    <property type="match status" value="1"/>
</dbReference>
<comment type="subcellular location">
    <subcellularLocation>
        <location evidence="1 7">Cell inner membrane</location>
        <topology evidence="1 7">Multi-pass membrane protein</topology>
    </subcellularLocation>
</comment>
<keyword evidence="2" id="KW-1003">Cell membrane</keyword>
<feature type="transmembrane region" description="Helical" evidence="7">
    <location>
        <begin position="279"/>
        <end position="301"/>
    </location>
</feature>